<dbReference type="InterPro" id="IPR024036">
    <property type="entry name" value="tRNA-dHydroUridine_Synthase_C"/>
</dbReference>
<feature type="non-terminal residue" evidence="3">
    <location>
        <position position="451"/>
    </location>
</feature>
<feature type="domain" description="DUS-like FMN-binding" evidence="2">
    <location>
        <begin position="213"/>
        <end position="439"/>
    </location>
</feature>
<gene>
    <name evidence="3" type="ORF">MNBD_PLANCTO03-2220</name>
</gene>
<dbReference type="AlphaFoldDB" id="A0A3B1E8U5"/>
<reference evidence="3" key="1">
    <citation type="submission" date="2018-06" db="EMBL/GenBank/DDBJ databases">
        <authorList>
            <person name="Zhirakovskaya E."/>
        </authorList>
    </citation>
    <scope>NUCLEOTIDE SEQUENCE</scope>
</reference>
<dbReference type="CDD" id="cd02801">
    <property type="entry name" value="DUS_like_FMN"/>
    <property type="match status" value="1"/>
</dbReference>
<dbReference type="SUPFAM" id="SSF51395">
    <property type="entry name" value="FMN-linked oxidoreductases"/>
    <property type="match status" value="2"/>
</dbReference>
<accession>A0A3B1E8U5</accession>
<dbReference type="PANTHER" id="PTHR11082">
    <property type="entry name" value="TRNA-DIHYDROURIDINE SYNTHASE"/>
    <property type="match status" value="1"/>
</dbReference>
<dbReference type="Gene3D" id="1.10.1200.80">
    <property type="entry name" value="Putative flavin oxidoreducatase, domain 2"/>
    <property type="match status" value="1"/>
</dbReference>
<protein>
    <recommendedName>
        <fullName evidence="2">DUS-like FMN-binding domain-containing protein</fullName>
    </recommendedName>
</protein>
<dbReference type="PANTHER" id="PTHR11082:SF25">
    <property type="entry name" value="DUS-LIKE FMN-BINDING DOMAIN-CONTAINING PROTEIN"/>
    <property type="match status" value="1"/>
</dbReference>
<dbReference type="EMBL" id="UOGK01000639">
    <property type="protein sequence ID" value="VAX42077.1"/>
    <property type="molecule type" value="Genomic_DNA"/>
</dbReference>
<dbReference type="InterPro" id="IPR035587">
    <property type="entry name" value="DUS-like_FMN-bd"/>
</dbReference>
<evidence type="ECO:0000259" key="2">
    <source>
        <dbReference type="Pfam" id="PF01207"/>
    </source>
</evidence>
<proteinExistence type="predicted"/>
<dbReference type="Gene3D" id="3.20.20.70">
    <property type="entry name" value="Aldolase class I"/>
    <property type="match status" value="2"/>
</dbReference>
<dbReference type="GO" id="GO:0016491">
    <property type="term" value="F:oxidoreductase activity"/>
    <property type="evidence" value="ECO:0007669"/>
    <property type="project" value="InterPro"/>
</dbReference>
<dbReference type="InterPro" id="IPR013785">
    <property type="entry name" value="Aldolase_TIM"/>
</dbReference>
<dbReference type="Pfam" id="PF01207">
    <property type="entry name" value="Dus"/>
    <property type="match status" value="1"/>
</dbReference>
<evidence type="ECO:0000256" key="1">
    <source>
        <dbReference type="SAM" id="MobiDB-lite"/>
    </source>
</evidence>
<organism evidence="3">
    <name type="scientific">hydrothermal vent metagenome</name>
    <dbReference type="NCBI Taxonomy" id="652676"/>
    <lineage>
        <taxon>unclassified sequences</taxon>
        <taxon>metagenomes</taxon>
        <taxon>ecological metagenomes</taxon>
    </lineage>
</organism>
<feature type="region of interest" description="Disordered" evidence="1">
    <location>
        <begin position="1"/>
        <end position="20"/>
    </location>
</feature>
<sequence>MGCTSNNATPHAPAIAPGAEDIDPAAVAERLVRQHGPGGMHPRIRELVPGFDAPFFQAGLAGYSDAAMRIIARRHGCPYCVTEALLDRTILAGGRGFAKADLGELHDNVPGGREDRPLAGQLMGSDPAELAIAALKMVEQGARSAKEYRHLAYGGRIPGGHLRLPGGEQLGRIDSAECLKQSPQRKQGACSKPVSIPTLARALGSDNPTPSFAAIDINLACPVKKISRKARGGHWLAEPRGAIALLEAVREAVPSEIPCTLKIRRSFDDTPEMVENFWTIFEAAYDMGYAWATIHARTVEQKYVGPSRWDLLRDIVQRARRADPDRPIFGSGDIWTASDIFRMIDYTGVTGASVARGCIGNPWIFRQARQLLAGETPAPPTIAEQRSVLEEHFELALAVNAGMRSAESFTGRTMRKFGIRFAEHHPQSEEVRQRFIKVKSLDEWRGVLEEF</sequence>
<name>A0A3B1E8U5_9ZZZZ</name>
<evidence type="ECO:0000313" key="3">
    <source>
        <dbReference type="EMBL" id="VAX42077.1"/>
    </source>
</evidence>